<feature type="compositionally biased region" description="Low complexity" evidence="1">
    <location>
        <begin position="16"/>
        <end position="28"/>
    </location>
</feature>
<dbReference type="PANTHER" id="PTHR22014">
    <property type="entry name" value="RNA-BINDING PROTEIN 33"/>
    <property type="match status" value="1"/>
</dbReference>
<feature type="compositionally biased region" description="Low complexity" evidence="1">
    <location>
        <begin position="182"/>
        <end position="205"/>
    </location>
</feature>
<feature type="compositionally biased region" description="Basic and acidic residues" evidence="1">
    <location>
        <begin position="409"/>
        <end position="423"/>
    </location>
</feature>
<gene>
    <name evidence="2" type="ORF">NP493_1528g00060</name>
</gene>
<dbReference type="Gene3D" id="3.30.70.330">
    <property type="match status" value="1"/>
</dbReference>
<dbReference type="InterPro" id="IPR035979">
    <property type="entry name" value="RBD_domain_sf"/>
</dbReference>
<feature type="compositionally biased region" description="Low complexity" evidence="1">
    <location>
        <begin position="55"/>
        <end position="91"/>
    </location>
</feature>
<dbReference type="InterPro" id="IPR039878">
    <property type="entry name" value="RBM33"/>
</dbReference>
<feature type="region of interest" description="Disordered" evidence="1">
    <location>
        <begin position="42"/>
        <end position="386"/>
    </location>
</feature>
<feature type="region of interest" description="Disordered" evidence="1">
    <location>
        <begin position="1"/>
        <end position="28"/>
    </location>
</feature>
<evidence type="ECO:0000256" key="1">
    <source>
        <dbReference type="SAM" id="MobiDB-lite"/>
    </source>
</evidence>
<keyword evidence="3" id="KW-1185">Reference proteome</keyword>
<dbReference type="AlphaFoldDB" id="A0AAD9N9Q1"/>
<feature type="compositionally biased region" description="Low complexity" evidence="1">
    <location>
        <begin position="318"/>
        <end position="329"/>
    </location>
</feature>
<name>A0AAD9N9Q1_RIDPI</name>
<dbReference type="EMBL" id="JAODUO010001530">
    <property type="protein sequence ID" value="KAK2162292.1"/>
    <property type="molecule type" value="Genomic_DNA"/>
</dbReference>
<organism evidence="2 3">
    <name type="scientific">Ridgeia piscesae</name>
    <name type="common">Tubeworm</name>
    <dbReference type="NCBI Taxonomy" id="27915"/>
    <lineage>
        <taxon>Eukaryota</taxon>
        <taxon>Metazoa</taxon>
        <taxon>Spiralia</taxon>
        <taxon>Lophotrochozoa</taxon>
        <taxon>Annelida</taxon>
        <taxon>Polychaeta</taxon>
        <taxon>Sedentaria</taxon>
        <taxon>Canalipalpata</taxon>
        <taxon>Sabellida</taxon>
        <taxon>Siboglinidae</taxon>
        <taxon>Ridgeia</taxon>
    </lineage>
</organism>
<feature type="region of interest" description="Disordered" evidence="1">
    <location>
        <begin position="409"/>
        <end position="472"/>
    </location>
</feature>
<reference evidence="2" key="1">
    <citation type="journal article" date="2023" name="Mol. Biol. Evol.">
        <title>Third-Generation Sequencing Reveals the Adaptive Role of the Epigenome in Three Deep-Sea Polychaetes.</title>
        <authorList>
            <person name="Perez M."/>
            <person name="Aroh O."/>
            <person name="Sun Y."/>
            <person name="Lan Y."/>
            <person name="Juniper S.K."/>
            <person name="Young C.R."/>
            <person name="Angers B."/>
            <person name="Qian P.Y."/>
        </authorList>
    </citation>
    <scope>NUCLEOTIDE SEQUENCE</scope>
    <source>
        <strain evidence="2">R07B-5</strain>
    </source>
</reference>
<dbReference type="Proteomes" id="UP001209878">
    <property type="component" value="Unassembled WGS sequence"/>
</dbReference>
<dbReference type="InterPro" id="IPR012677">
    <property type="entry name" value="Nucleotide-bd_a/b_plait_sf"/>
</dbReference>
<dbReference type="GO" id="GO:0003723">
    <property type="term" value="F:RNA binding"/>
    <property type="evidence" value="ECO:0007669"/>
    <property type="project" value="TreeGrafter"/>
</dbReference>
<feature type="compositionally biased region" description="Polar residues" evidence="1">
    <location>
        <begin position="226"/>
        <end position="239"/>
    </location>
</feature>
<evidence type="ECO:0000313" key="2">
    <source>
        <dbReference type="EMBL" id="KAK2162292.1"/>
    </source>
</evidence>
<feature type="compositionally biased region" description="Polar residues" evidence="1">
    <location>
        <begin position="447"/>
        <end position="470"/>
    </location>
</feature>
<proteinExistence type="predicted"/>
<evidence type="ECO:0000313" key="3">
    <source>
        <dbReference type="Proteomes" id="UP001209878"/>
    </source>
</evidence>
<feature type="compositionally biased region" description="Low complexity" evidence="1">
    <location>
        <begin position="341"/>
        <end position="374"/>
    </location>
</feature>
<feature type="compositionally biased region" description="Basic and acidic residues" evidence="1">
    <location>
        <begin position="274"/>
        <end position="285"/>
    </location>
</feature>
<comment type="caution">
    <text evidence="2">The sequence shown here is derived from an EMBL/GenBank/DDBJ whole genome shotgun (WGS) entry which is preliminary data.</text>
</comment>
<accession>A0AAD9N9Q1</accession>
<protein>
    <submittedName>
        <fullName evidence="2">Uncharacterized protein</fullName>
    </submittedName>
</protein>
<feature type="compositionally biased region" description="Low complexity" evidence="1">
    <location>
        <begin position="432"/>
        <end position="442"/>
    </location>
</feature>
<dbReference type="PANTHER" id="PTHR22014:SF2">
    <property type="entry name" value="RNA-BINDING PROTEIN 33"/>
    <property type="match status" value="1"/>
</dbReference>
<sequence>MVQTSSVAPVMPAPMPQQQQPQHTMQPQQMNFQKNLAVSHKTIISLQPRGPVPQPQQAWGAPIQQQPQQQQPFSQSTQMQFPQQNQTNFFQHPGSRPGLPMQQPQFSEPQRMPHDLHLTPAPMRPQQLSMQPQVRQFRVPQPVSQRPTGSPGITRFRSPPLSPQGTPRQLFGSGAGGGGYGQPQQQMRFMSQQQQQPDSVGQPIQTLVQRKVQVGPQPANPRMHQQRPTSLTQPFQPRSPNIRAQRPNMVPPGGQRAAPLGAPRMQPPANKPLSADEKKLLDRAKRFASVPPTVSLKKRQADGTSNVSPSPPKQVRLASGAQTAAVSAAKKITNRAAVMRQQKQQQQQQEQLSTQPPQAAVQKPTTTTTTTSAPKPKPEQEALGYDVELQKKLEEQRELRERIRQQKEARRLANAQKRREELNQRLAESHQPPATATTMTPTCVVPSLTSAPSTVTAPSQYATGGTTSGNDMPKKVVKRVLMTRAQYEAMKEGRQVSVVGAGRPEHPGPMGGRGAGTAPPGVRQQAPVVRMVNAQNRSNNVTRRFPNQRTVIGGDPANQLSGKQNIRNVVQAEGEMVGGRVVVHSMQQTTHHVVDGRGETVGDGPCMVSVDGLAVSTTEVKLRQLAKNIGPVQTVQLLPSQQKAIMRFCKSDHAAMFVRRFNRSVPHVFPISTHLFQQQDLCHR</sequence>
<feature type="compositionally biased region" description="Low complexity" evidence="1">
    <location>
        <begin position="131"/>
        <end position="147"/>
    </location>
</feature>
<dbReference type="SUPFAM" id="SSF54928">
    <property type="entry name" value="RNA-binding domain, RBD"/>
    <property type="match status" value="1"/>
</dbReference>